<evidence type="ECO:0000259" key="3">
    <source>
        <dbReference type="PROSITE" id="PS51462"/>
    </source>
</evidence>
<keyword evidence="5" id="KW-1185">Reference proteome</keyword>
<dbReference type="InterPro" id="IPR059176">
    <property type="entry name" value="UDP-X_N"/>
</dbReference>
<proteinExistence type="predicted"/>
<dbReference type="RefSeq" id="WP_148593868.1">
    <property type="nucleotide sequence ID" value="NZ_CP042997.1"/>
</dbReference>
<dbReference type="AlphaFoldDB" id="A0A5B9W1L7"/>
<reference evidence="4 5" key="1">
    <citation type="submission" date="2019-08" db="EMBL/GenBank/DDBJ databases">
        <title>Deep-cultivation of Planctomycetes and their phenomic and genomic characterization uncovers novel biology.</title>
        <authorList>
            <person name="Wiegand S."/>
            <person name="Jogler M."/>
            <person name="Boedeker C."/>
            <person name="Pinto D."/>
            <person name="Vollmers J."/>
            <person name="Rivas-Marin E."/>
            <person name="Kohn T."/>
            <person name="Peeters S.H."/>
            <person name="Heuer A."/>
            <person name="Rast P."/>
            <person name="Oberbeckmann S."/>
            <person name="Bunk B."/>
            <person name="Jeske O."/>
            <person name="Meyerdierks A."/>
            <person name="Storesund J.E."/>
            <person name="Kallscheuer N."/>
            <person name="Luecker S."/>
            <person name="Lage O.M."/>
            <person name="Pohl T."/>
            <person name="Merkel B.J."/>
            <person name="Hornburger P."/>
            <person name="Mueller R.-W."/>
            <person name="Bruemmer F."/>
            <person name="Labrenz M."/>
            <person name="Spormann A.M."/>
            <person name="Op den Camp H."/>
            <person name="Overmann J."/>
            <person name="Amann R."/>
            <person name="Jetten M.S.M."/>
            <person name="Mascher T."/>
            <person name="Medema M.H."/>
            <person name="Devos D.P."/>
            <person name="Kaster A.-K."/>
            <person name="Ovreas L."/>
            <person name="Rohde M."/>
            <person name="Galperin M.Y."/>
            <person name="Jogler C."/>
        </authorList>
    </citation>
    <scope>NUCLEOTIDE SEQUENCE [LARGE SCALE GENOMIC DNA]</scope>
    <source>
        <strain evidence="4 5">OJF2</strain>
    </source>
</reference>
<dbReference type="CDD" id="cd04672">
    <property type="entry name" value="NUDIX_CDP-Chase_like"/>
    <property type="match status" value="1"/>
</dbReference>
<evidence type="ECO:0000313" key="5">
    <source>
        <dbReference type="Proteomes" id="UP000324233"/>
    </source>
</evidence>
<dbReference type="GO" id="GO:0016779">
    <property type="term" value="F:nucleotidyltransferase activity"/>
    <property type="evidence" value="ECO:0007669"/>
    <property type="project" value="UniProtKB-KW"/>
</dbReference>
<dbReference type="PROSITE" id="PS51462">
    <property type="entry name" value="NUDIX"/>
    <property type="match status" value="1"/>
</dbReference>
<dbReference type="EMBL" id="CP042997">
    <property type="protein sequence ID" value="QEH33870.1"/>
    <property type="molecule type" value="Genomic_DNA"/>
</dbReference>
<protein>
    <submittedName>
        <fullName evidence="4">Bifunctional nicotinamide mononucleotide adenylyltransferase/ADP-ribose pyrophosphatase</fullName>
    </submittedName>
</protein>
<comment type="cofactor">
    <cofactor evidence="1">
        <name>Mg(2+)</name>
        <dbReference type="ChEBI" id="CHEBI:18420"/>
    </cofactor>
</comment>
<evidence type="ECO:0000256" key="1">
    <source>
        <dbReference type="ARBA" id="ARBA00001946"/>
    </source>
</evidence>
<keyword evidence="4" id="KW-0548">Nucleotidyltransferase</keyword>
<sequence length="205" mass="22881">MTPRWLQWARRIDAIGQTGLAYNREPYDRERYESLRAIAAEMIAEGSGEEVGRVAGLLGGDSGYATPKVDVRGVVFRDGKLLLVRERSDGLWTLPGGWADVGDSPAEGVVREIREESGFETRATKLLAVLDRDRQGHPNLVHHTYKLLFRCEIVGGAPATSYEILEVGFFAEDEIPDLSLERTLPSQIARAFLHERDRSLPADFD</sequence>
<dbReference type="GO" id="GO:0016787">
    <property type="term" value="F:hydrolase activity"/>
    <property type="evidence" value="ECO:0007669"/>
    <property type="project" value="UniProtKB-KW"/>
</dbReference>
<dbReference type="Gene3D" id="6.10.250.1120">
    <property type="match status" value="1"/>
</dbReference>
<keyword evidence="2" id="KW-0378">Hydrolase</keyword>
<evidence type="ECO:0000313" key="4">
    <source>
        <dbReference type="EMBL" id="QEH33870.1"/>
    </source>
</evidence>
<dbReference type="InterPro" id="IPR015797">
    <property type="entry name" value="NUDIX_hydrolase-like_dom_sf"/>
</dbReference>
<dbReference type="SUPFAM" id="SSF55811">
    <property type="entry name" value="Nudix"/>
    <property type="match status" value="1"/>
</dbReference>
<name>A0A5B9W1L7_9BACT</name>
<dbReference type="Pfam" id="PF12535">
    <property type="entry name" value="Nudix_N"/>
    <property type="match status" value="1"/>
</dbReference>
<keyword evidence="4" id="KW-0808">Transferase</keyword>
<organism evidence="4 5">
    <name type="scientific">Aquisphaera giovannonii</name>
    <dbReference type="NCBI Taxonomy" id="406548"/>
    <lineage>
        <taxon>Bacteria</taxon>
        <taxon>Pseudomonadati</taxon>
        <taxon>Planctomycetota</taxon>
        <taxon>Planctomycetia</taxon>
        <taxon>Isosphaerales</taxon>
        <taxon>Isosphaeraceae</taxon>
        <taxon>Aquisphaera</taxon>
    </lineage>
</organism>
<gene>
    <name evidence="4" type="ORF">OJF2_24010</name>
</gene>
<accession>A0A5B9W1L7</accession>
<feature type="domain" description="Nudix hydrolase" evidence="3">
    <location>
        <begin position="66"/>
        <end position="194"/>
    </location>
</feature>
<dbReference type="InterPro" id="IPR000086">
    <property type="entry name" value="NUDIX_hydrolase_dom"/>
</dbReference>
<dbReference type="Gene3D" id="3.90.79.10">
    <property type="entry name" value="Nucleoside Triphosphate Pyrophosphohydrolase"/>
    <property type="match status" value="1"/>
</dbReference>
<evidence type="ECO:0000256" key="2">
    <source>
        <dbReference type="ARBA" id="ARBA00022801"/>
    </source>
</evidence>
<dbReference type="OrthoDB" id="9804442at2"/>
<dbReference type="PANTHER" id="PTHR43046">
    <property type="entry name" value="GDP-MANNOSE MANNOSYL HYDROLASE"/>
    <property type="match status" value="1"/>
</dbReference>
<dbReference type="PANTHER" id="PTHR43046:SF16">
    <property type="entry name" value="ADP-RIBOSE PYROPHOSPHATASE YJHB-RELATED"/>
    <property type="match status" value="1"/>
</dbReference>
<dbReference type="Pfam" id="PF00293">
    <property type="entry name" value="NUDIX"/>
    <property type="match status" value="1"/>
</dbReference>
<dbReference type="KEGG" id="agv:OJF2_24010"/>
<dbReference type="Proteomes" id="UP000324233">
    <property type="component" value="Chromosome"/>
</dbReference>